<reference evidence="1 2" key="1">
    <citation type="journal article" date="2021" name="BMC Genomics">
        <title>Genome-resolved metagenome and metatranscriptome analyses of thermophilic composting reveal key bacterial players and their metabolic interactions.</title>
        <authorList>
            <person name="Braga L.P.P."/>
            <person name="Pereira R.V."/>
            <person name="Martins L.F."/>
            <person name="Moura L.M.S."/>
            <person name="Sanchez F.B."/>
            <person name="Patane J.S.L."/>
            <person name="da Silva A.M."/>
            <person name="Setubal J.C."/>
        </authorList>
    </citation>
    <scope>NUCLEOTIDE SEQUENCE [LARGE SCALE GENOMIC DNA]</scope>
    <source>
        <strain evidence="1">ZC4RG45</strain>
    </source>
</reference>
<evidence type="ECO:0000313" key="2">
    <source>
        <dbReference type="Proteomes" id="UP000249324"/>
    </source>
</evidence>
<proteinExistence type="predicted"/>
<evidence type="ECO:0000313" key="1">
    <source>
        <dbReference type="EMBL" id="MFO7192812.1"/>
    </source>
</evidence>
<gene>
    <name evidence="1" type="ORF">DIU77_011275</name>
</gene>
<organism evidence="1 2">
    <name type="scientific">Thermocrispum agreste</name>
    <dbReference type="NCBI Taxonomy" id="37925"/>
    <lineage>
        <taxon>Bacteria</taxon>
        <taxon>Bacillati</taxon>
        <taxon>Actinomycetota</taxon>
        <taxon>Actinomycetes</taxon>
        <taxon>Pseudonocardiales</taxon>
        <taxon>Pseudonocardiaceae</taxon>
        <taxon>Thermocrispum</taxon>
    </lineage>
</organism>
<dbReference type="InterPro" id="IPR013402">
    <property type="entry name" value="CHP02569"/>
</dbReference>
<accession>A0ABD6FIC4</accession>
<name>A0ABD6FIC4_9PSEU</name>
<dbReference type="NCBIfam" id="TIGR02569">
    <property type="entry name" value="TIGR02569_actnb"/>
    <property type="match status" value="1"/>
</dbReference>
<comment type="caution">
    <text evidence="1">The sequence shown here is derived from an EMBL/GenBank/DDBJ whole genome shotgun (WGS) entry which is preliminary data.</text>
</comment>
<dbReference type="EMBL" id="QGUI02000132">
    <property type="protein sequence ID" value="MFO7192812.1"/>
    <property type="molecule type" value="Genomic_DNA"/>
</dbReference>
<dbReference type="AlphaFoldDB" id="A0ABD6FIC4"/>
<dbReference type="Proteomes" id="UP000249324">
    <property type="component" value="Unassembled WGS sequence"/>
</dbReference>
<sequence>MPVTRGRPPLRVCAAFNVDPESLRPLADGSGWRGDGVVLRPATDSVEAVWAARALGSIVLPDVRIARPSRATDGRAIVGGWMAYRLAAGSGDEVAEERPSVEEIVLVSVKLHQALINVPRPDFIDKRTDVLARADRVAWGEEEVELDEANGGRWFEILAGAARETKLPNQVVHGSLFRSVRLAGDRVPTVFDFRPYYRPAEWATALVVVDAVVANAAGATLIQQWSHLPDWRQMLLRATMFRLAAHALDPESAGEETLDGLRRAAVLVGEV</sequence>
<protein>
    <submittedName>
        <fullName evidence="1">TIGR02569 family protein</fullName>
    </submittedName>
</protein>